<reference evidence="1" key="1">
    <citation type="submission" date="2022-06" db="EMBL/GenBank/DDBJ databases">
        <title>Phylogenomic reconstructions and comparative analyses of Kickxellomycotina fungi.</title>
        <authorList>
            <person name="Reynolds N.K."/>
            <person name="Stajich J.E."/>
            <person name="Barry K."/>
            <person name="Grigoriev I.V."/>
            <person name="Crous P."/>
            <person name="Smith M.E."/>
        </authorList>
    </citation>
    <scope>NUCLEOTIDE SEQUENCE</scope>
    <source>
        <strain evidence="1">RSA 2271</strain>
    </source>
</reference>
<dbReference type="Proteomes" id="UP001145114">
    <property type="component" value="Unassembled WGS sequence"/>
</dbReference>
<organism evidence="1 2">
    <name type="scientific">Spiromyces aspiralis</name>
    <dbReference type="NCBI Taxonomy" id="68401"/>
    <lineage>
        <taxon>Eukaryota</taxon>
        <taxon>Fungi</taxon>
        <taxon>Fungi incertae sedis</taxon>
        <taxon>Zoopagomycota</taxon>
        <taxon>Kickxellomycotina</taxon>
        <taxon>Kickxellomycetes</taxon>
        <taxon>Kickxellales</taxon>
        <taxon>Kickxellaceae</taxon>
        <taxon>Spiromyces</taxon>
    </lineage>
</organism>
<name>A0ACC1HL83_9FUNG</name>
<keyword evidence="2" id="KW-1185">Reference proteome</keyword>
<dbReference type="EMBL" id="JAMZIH010005152">
    <property type="protein sequence ID" value="KAJ1675923.1"/>
    <property type="molecule type" value="Genomic_DNA"/>
</dbReference>
<keyword evidence="1" id="KW-0378">Hydrolase</keyword>
<comment type="caution">
    <text evidence="1">The sequence shown here is derived from an EMBL/GenBank/DDBJ whole genome shotgun (WGS) entry which is preliminary data.</text>
</comment>
<proteinExistence type="predicted"/>
<accession>A0ACC1HL83</accession>
<protein>
    <submittedName>
        <fullName evidence="1">Ca(2+)-dependent cysteine protease</fullName>
    </submittedName>
</protein>
<evidence type="ECO:0000313" key="2">
    <source>
        <dbReference type="Proteomes" id="UP001145114"/>
    </source>
</evidence>
<evidence type="ECO:0000313" key="1">
    <source>
        <dbReference type="EMBL" id="KAJ1675923.1"/>
    </source>
</evidence>
<gene>
    <name evidence="1" type="primary">MCA1_1</name>
    <name evidence="1" type="ORF">EV182_000310</name>
</gene>
<keyword evidence="1" id="KW-0645">Protease</keyword>
<sequence>MYPGNFNYNHDDGNNYPHHHNQGGYPPPPHNYPGSSSSGGGFPGMPAPAEGYYHHQHNQPPPPPPYYEDQRSMPPPPPPPGQGGYYPSPDGGFPPPPPPPHSQGGYYPPHDGEYQQYPPPPPPPHMPYHQQGYLGEPENIGSMVPMGGDISVNRPDLSQYSFQGMDFPSTQNMMPPPPPPPSDPTYFQGQPTHGNIAEFNHVAGELLQQSASIQLSNCQGRRRALLIGINYINNPKYRLRGCINDVHNMKRFLIEHFRFRESDMVILTDDQDNPKRIPTRDNILRAMKWLVDGAHMNDSFFFHYSGHGTTIKDTSGDEIDGYDEVICPADFTDPNAGYILDDDMNEIMVRSLPPGARLTAIFDCCHSASALDLPFMYDHTGKLKNETAVAVAAKNLRSSVEKFMMSGDMAGILGGLVSSAKIAITGDEKIAAARRLKSTMGDVIMFSGCKDSQTSADAKSNMDDLRFVGAMSHAFVSSLNEQPHQTYVQLLQDVRKRLQEQNFTQVPQLSSGRLMNMNTIFIM</sequence>